<dbReference type="InterPro" id="IPR027271">
    <property type="entry name" value="Acetolactate_synth/TF_NikR_C"/>
</dbReference>
<dbReference type="Proteomes" id="UP000007054">
    <property type="component" value="Chromosome"/>
</dbReference>
<comment type="function">
    <text evidence="8">Catalyzes the conversion of 2 pyruvate molecules into acetolactate in the first common step of the biosynthetic pathway of the branched-amino acids such as leucine, isoleucine, and valine.</text>
</comment>
<dbReference type="PANTHER" id="PTHR30239:SF0">
    <property type="entry name" value="ACETOLACTATE SYNTHASE SMALL SUBUNIT 1, CHLOROPLASTIC"/>
    <property type="match status" value="1"/>
</dbReference>
<dbReference type="FunFam" id="3.30.70.1150:FF:000001">
    <property type="entry name" value="Acetolactate synthase small subunit"/>
    <property type="match status" value="1"/>
</dbReference>
<dbReference type="InterPro" id="IPR039557">
    <property type="entry name" value="AHAS_ACT"/>
</dbReference>
<dbReference type="NCBIfam" id="NF008864">
    <property type="entry name" value="PRK11895.1"/>
    <property type="match status" value="1"/>
</dbReference>
<reference evidence="10" key="2">
    <citation type="submission" date="2010-03" db="EMBL/GenBank/DDBJ databases">
        <authorList>
            <person name="Pajon A."/>
        </authorList>
    </citation>
    <scope>NUCLEOTIDE SEQUENCE</scope>
    <source>
        <strain evidence="10">Type strain: 18P13</strain>
    </source>
</reference>
<sequence>MGQFVIAALVSNQSGVLTRVSGMFTRRGFNIDSLTVGETENPALSRITIAMRGDAHDLDQILKQLRKLHDVTEVRALPHSDTVFRELLLIKVRNDAQTRQEILAAVDIFRSKIVDYATDALCIELTGESSKIDAFIELLTPFGILEMCRTGIVALERGRNCLKGETLL</sequence>
<dbReference type="EC" id="2.2.1.6" evidence="8"/>
<gene>
    <name evidence="10" type="ordered locus">RUM_03500</name>
</gene>
<evidence type="ECO:0000256" key="1">
    <source>
        <dbReference type="ARBA" id="ARBA00004974"/>
    </source>
</evidence>
<keyword evidence="11" id="KW-1185">Reference proteome</keyword>
<dbReference type="AlphaFoldDB" id="D4LAE4"/>
<organism evidence="10 11">
    <name type="scientific">Ruminococcus champanellensis (strain DSM 18848 / JCM 17042 / KCTC 15320 / 18P13)</name>
    <dbReference type="NCBI Taxonomy" id="213810"/>
    <lineage>
        <taxon>Bacteria</taxon>
        <taxon>Bacillati</taxon>
        <taxon>Bacillota</taxon>
        <taxon>Clostridia</taxon>
        <taxon>Eubacteriales</taxon>
        <taxon>Oscillospiraceae</taxon>
        <taxon>Ruminococcus</taxon>
    </lineage>
</organism>
<dbReference type="GO" id="GO:0005829">
    <property type="term" value="C:cytosol"/>
    <property type="evidence" value="ECO:0007669"/>
    <property type="project" value="TreeGrafter"/>
</dbReference>
<evidence type="ECO:0000256" key="3">
    <source>
        <dbReference type="ARBA" id="ARBA00006341"/>
    </source>
</evidence>
<proteinExistence type="inferred from homology"/>
<dbReference type="Pfam" id="PF10369">
    <property type="entry name" value="ALS_ss_C"/>
    <property type="match status" value="1"/>
</dbReference>
<protein>
    <recommendedName>
        <fullName evidence="8">Acetolactate synthase small subunit</fullName>
        <shortName evidence="8">AHAS</shortName>
        <shortName evidence="8">ALS</shortName>
        <ecNumber evidence="8">2.2.1.6</ecNumber>
    </recommendedName>
    <alternativeName>
        <fullName evidence="8">Acetohydroxy-acid synthase small subunit</fullName>
    </alternativeName>
</protein>
<dbReference type="GO" id="GO:0009097">
    <property type="term" value="P:isoleucine biosynthetic process"/>
    <property type="evidence" value="ECO:0007669"/>
    <property type="project" value="UniProtKB-UniRule"/>
</dbReference>
<dbReference type="STRING" id="213810.RUM_03500"/>
<evidence type="ECO:0000256" key="8">
    <source>
        <dbReference type="RuleBase" id="RU368092"/>
    </source>
</evidence>
<feature type="domain" description="ACT" evidence="9">
    <location>
        <begin position="5"/>
        <end position="79"/>
    </location>
</feature>
<evidence type="ECO:0000256" key="6">
    <source>
        <dbReference type="ARBA" id="ARBA00023304"/>
    </source>
</evidence>
<dbReference type="PATRIC" id="fig|213810.4.peg.254"/>
<comment type="catalytic activity">
    <reaction evidence="7 8">
        <text>2 pyruvate + H(+) = (2S)-2-acetolactate + CO2</text>
        <dbReference type="Rhea" id="RHEA:25249"/>
        <dbReference type="ChEBI" id="CHEBI:15361"/>
        <dbReference type="ChEBI" id="CHEBI:15378"/>
        <dbReference type="ChEBI" id="CHEBI:16526"/>
        <dbReference type="ChEBI" id="CHEBI:58476"/>
        <dbReference type="EC" id="2.2.1.6"/>
    </reaction>
</comment>
<dbReference type="GeneID" id="83155184"/>
<dbReference type="InterPro" id="IPR002912">
    <property type="entry name" value="ACT_dom"/>
</dbReference>
<dbReference type="InterPro" id="IPR045865">
    <property type="entry name" value="ACT-like_dom_sf"/>
</dbReference>
<accession>D4LAE4</accession>
<reference evidence="10" key="1">
    <citation type="submission" date="2010-03" db="EMBL/GenBank/DDBJ databases">
        <title>The genome sequence of Ruminococcus sp. 18P13.</title>
        <authorList>
            <consortium name="metaHIT consortium -- http://www.metahit.eu/"/>
            <person name="Pajon A."/>
            <person name="Turner K."/>
            <person name="Parkhill J."/>
            <person name="Bernalier A."/>
        </authorList>
    </citation>
    <scope>NUCLEOTIDE SEQUENCE [LARGE SCALE GENOMIC DNA]</scope>
    <source>
        <strain evidence="10">Type strain: 18P13</strain>
    </source>
</reference>
<dbReference type="UniPathway" id="UPA00047">
    <property type="reaction ID" value="UER00055"/>
</dbReference>
<comment type="similarity">
    <text evidence="3 8">Belongs to the acetolactate synthase small subunit family.</text>
</comment>
<dbReference type="RefSeq" id="WP_015557496.1">
    <property type="nucleotide sequence ID" value="NC_021039.1"/>
</dbReference>
<evidence type="ECO:0000259" key="9">
    <source>
        <dbReference type="PROSITE" id="PS51671"/>
    </source>
</evidence>
<dbReference type="CDD" id="cd04878">
    <property type="entry name" value="ACT_AHAS"/>
    <property type="match status" value="1"/>
</dbReference>
<dbReference type="UniPathway" id="UPA00049">
    <property type="reaction ID" value="UER00059"/>
</dbReference>
<keyword evidence="8 10" id="KW-0808">Transferase</keyword>
<dbReference type="PROSITE" id="PS51671">
    <property type="entry name" value="ACT"/>
    <property type="match status" value="1"/>
</dbReference>
<dbReference type="EMBL" id="FP929052">
    <property type="protein sequence ID" value="CBL16589.1"/>
    <property type="molecule type" value="Genomic_DNA"/>
</dbReference>
<dbReference type="BioCyc" id="RCHA213810:RUM_RS01685-MONOMER"/>
<dbReference type="GO" id="GO:0003984">
    <property type="term" value="F:acetolactate synthase activity"/>
    <property type="evidence" value="ECO:0007669"/>
    <property type="project" value="UniProtKB-UniRule"/>
</dbReference>
<evidence type="ECO:0000313" key="10">
    <source>
        <dbReference type="EMBL" id="CBL16589.1"/>
    </source>
</evidence>
<keyword evidence="5 8" id="KW-0028">Amino-acid biosynthesis</keyword>
<comment type="pathway">
    <text evidence="1 8">Amino-acid biosynthesis; L-isoleucine biosynthesis; L-isoleucine from 2-oxobutanoate: step 1/4.</text>
</comment>
<evidence type="ECO:0000256" key="2">
    <source>
        <dbReference type="ARBA" id="ARBA00005025"/>
    </source>
</evidence>
<dbReference type="KEGG" id="rch:RUM_03500"/>
<dbReference type="InterPro" id="IPR054480">
    <property type="entry name" value="AHAS_small-like_ACT"/>
</dbReference>
<dbReference type="InterPro" id="IPR004789">
    <property type="entry name" value="Acetalactate_synth_ssu"/>
</dbReference>
<dbReference type="GO" id="GO:0009099">
    <property type="term" value="P:L-valine biosynthetic process"/>
    <property type="evidence" value="ECO:0007669"/>
    <property type="project" value="UniProtKB-UniRule"/>
</dbReference>
<dbReference type="Gene3D" id="3.30.70.260">
    <property type="match status" value="1"/>
</dbReference>
<dbReference type="Pfam" id="PF22629">
    <property type="entry name" value="ACT_AHAS_ss"/>
    <property type="match status" value="1"/>
</dbReference>
<comment type="pathway">
    <text evidence="2 8">Amino-acid biosynthesis; L-valine biosynthesis; L-valine from pyruvate: step 1/4.</text>
</comment>
<dbReference type="InterPro" id="IPR019455">
    <property type="entry name" value="Acetolactate_synth_ssu_C"/>
</dbReference>
<comment type="subunit">
    <text evidence="4 8">Dimer of large and small chains.</text>
</comment>
<evidence type="ECO:0000256" key="4">
    <source>
        <dbReference type="ARBA" id="ARBA00011744"/>
    </source>
</evidence>
<dbReference type="NCBIfam" id="TIGR00119">
    <property type="entry name" value="acolac_sm"/>
    <property type="match status" value="1"/>
</dbReference>
<dbReference type="SUPFAM" id="SSF55021">
    <property type="entry name" value="ACT-like"/>
    <property type="match status" value="2"/>
</dbReference>
<evidence type="ECO:0000256" key="7">
    <source>
        <dbReference type="ARBA" id="ARBA00048670"/>
    </source>
</evidence>
<dbReference type="GO" id="GO:1990610">
    <property type="term" value="F:acetolactate synthase regulator activity"/>
    <property type="evidence" value="ECO:0007669"/>
    <property type="project" value="UniProtKB-UniRule"/>
</dbReference>
<dbReference type="Gene3D" id="3.30.70.1150">
    <property type="entry name" value="ACT-like. Chain A, domain 2"/>
    <property type="match status" value="1"/>
</dbReference>
<keyword evidence="6 8" id="KW-0100">Branched-chain amino acid biosynthesis</keyword>
<name>D4LAE4_RUMC1</name>
<dbReference type="OrthoDB" id="9787365at2"/>
<evidence type="ECO:0000256" key="5">
    <source>
        <dbReference type="ARBA" id="ARBA00022605"/>
    </source>
</evidence>
<dbReference type="PANTHER" id="PTHR30239">
    <property type="entry name" value="ACETOLACTATE SYNTHASE SMALL SUBUNIT"/>
    <property type="match status" value="1"/>
</dbReference>
<dbReference type="HOGENOM" id="CLU_055003_1_3_9"/>
<evidence type="ECO:0000313" key="11">
    <source>
        <dbReference type="Proteomes" id="UP000007054"/>
    </source>
</evidence>